<organism evidence="2 3">
    <name type="scientific">Hibiscus sabdariffa</name>
    <name type="common">roselle</name>
    <dbReference type="NCBI Taxonomy" id="183260"/>
    <lineage>
        <taxon>Eukaryota</taxon>
        <taxon>Viridiplantae</taxon>
        <taxon>Streptophyta</taxon>
        <taxon>Embryophyta</taxon>
        <taxon>Tracheophyta</taxon>
        <taxon>Spermatophyta</taxon>
        <taxon>Magnoliopsida</taxon>
        <taxon>eudicotyledons</taxon>
        <taxon>Gunneridae</taxon>
        <taxon>Pentapetalae</taxon>
        <taxon>rosids</taxon>
        <taxon>malvids</taxon>
        <taxon>Malvales</taxon>
        <taxon>Malvaceae</taxon>
        <taxon>Malvoideae</taxon>
        <taxon>Hibiscus</taxon>
    </lineage>
</organism>
<sequence length="224" mass="24456">MGSCVSVHKNPQDSAMKLGLSFESKTDSLIIPPSPVKEKKPAGNDHFALKSQSPYSFNPKDFGSKEETFFDSRAYLDSDCEDDFFSVNGDFTPSRGNTPVHHSFSAGTPRVNKATVDGSPLSVSETSPTGKKKLLDLFRESVRENGDVKELNNSSNQDISNGTPYVSGANSLCSSERTANGDNPMFKEKPFKSMQCCLPSFVSCSNFNERKKKMSPAIAVNDRS</sequence>
<dbReference type="Proteomes" id="UP001472677">
    <property type="component" value="Unassembled WGS sequence"/>
</dbReference>
<name>A0ABR2FRU1_9ROSI</name>
<gene>
    <name evidence="2" type="ORF">V6N12_021494</name>
</gene>
<dbReference type="InterPro" id="IPR038947">
    <property type="entry name" value="At3g27210-like"/>
</dbReference>
<accession>A0ABR2FRU1</accession>
<comment type="caution">
    <text evidence="2">The sequence shown here is derived from an EMBL/GenBank/DDBJ whole genome shotgun (WGS) entry which is preliminary data.</text>
</comment>
<evidence type="ECO:0000256" key="1">
    <source>
        <dbReference type="SAM" id="MobiDB-lite"/>
    </source>
</evidence>
<protein>
    <submittedName>
        <fullName evidence="2">Uncharacterized protein</fullName>
    </submittedName>
</protein>
<feature type="region of interest" description="Disordered" evidence="1">
    <location>
        <begin position="33"/>
        <end position="52"/>
    </location>
</feature>
<reference evidence="2 3" key="1">
    <citation type="journal article" date="2024" name="G3 (Bethesda)">
        <title>Genome assembly of Hibiscus sabdariffa L. provides insights into metabolisms of medicinal natural products.</title>
        <authorList>
            <person name="Kim T."/>
        </authorList>
    </citation>
    <scope>NUCLEOTIDE SEQUENCE [LARGE SCALE GENOMIC DNA]</scope>
    <source>
        <strain evidence="2">TK-2024</strain>
        <tissue evidence="2">Old leaves</tissue>
    </source>
</reference>
<dbReference type="PANTHER" id="PTHR34280">
    <property type="entry name" value="OS01G0920100 PROTEIN"/>
    <property type="match status" value="1"/>
</dbReference>
<evidence type="ECO:0000313" key="3">
    <source>
        <dbReference type="Proteomes" id="UP001472677"/>
    </source>
</evidence>
<evidence type="ECO:0000313" key="2">
    <source>
        <dbReference type="EMBL" id="KAK8586975.1"/>
    </source>
</evidence>
<dbReference type="PANTHER" id="PTHR34280:SF2">
    <property type="entry name" value="OS01G0920100 PROTEIN"/>
    <property type="match status" value="1"/>
</dbReference>
<keyword evidence="3" id="KW-1185">Reference proteome</keyword>
<proteinExistence type="predicted"/>
<dbReference type="EMBL" id="JBBPBM010000004">
    <property type="protein sequence ID" value="KAK8586975.1"/>
    <property type="molecule type" value="Genomic_DNA"/>
</dbReference>